<dbReference type="PANTHER" id="PTHR43128:SF16">
    <property type="entry name" value="L-LACTATE DEHYDROGENASE"/>
    <property type="match status" value="1"/>
</dbReference>
<dbReference type="PRINTS" id="PR00086">
    <property type="entry name" value="LLDHDRGNASE"/>
</dbReference>
<dbReference type="SUPFAM" id="SSF51735">
    <property type="entry name" value="NAD(P)-binding Rossmann-fold domains"/>
    <property type="match status" value="1"/>
</dbReference>
<feature type="binding site" evidence="4">
    <location>
        <position position="87"/>
    </location>
    <ligand>
        <name>substrate</name>
    </ligand>
</feature>
<dbReference type="Proteomes" id="UP000006380">
    <property type="component" value="Chromosome"/>
</dbReference>
<feature type="binding site" evidence="5">
    <location>
        <begin position="7"/>
        <end position="12"/>
    </location>
    <ligand>
        <name>NAD(+)</name>
        <dbReference type="ChEBI" id="CHEBI:57540"/>
    </ligand>
</feature>
<evidence type="ECO:0000256" key="4">
    <source>
        <dbReference type="PIRSR" id="PIRSR000102-2"/>
    </source>
</evidence>
<feature type="domain" description="Lactate/malate dehydrogenase C-terminal" evidence="8">
    <location>
        <begin position="145"/>
        <end position="290"/>
    </location>
</feature>
<evidence type="ECO:0000256" key="6">
    <source>
        <dbReference type="RuleBase" id="RU003369"/>
    </source>
</evidence>
<organism evidence="9 10">
    <name type="scientific">Campylobacter curvus (strain 525.92)</name>
    <dbReference type="NCBI Taxonomy" id="360105"/>
    <lineage>
        <taxon>Bacteria</taxon>
        <taxon>Pseudomonadati</taxon>
        <taxon>Campylobacterota</taxon>
        <taxon>Epsilonproteobacteria</taxon>
        <taxon>Campylobacterales</taxon>
        <taxon>Campylobacteraceae</taxon>
        <taxon>Campylobacter</taxon>
    </lineage>
</organism>
<dbReference type="HOGENOM" id="CLU_045401_2_1_7"/>
<reference evidence="9" key="1">
    <citation type="submission" date="2016-07" db="EMBL/GenBank/DDBJ databases">
        <title>Comparative genomics of the Campylobacter concisus group.</title>
        <authorList>
            <person name="Miller W.G."/>
            <person name="Yee E."/>
            <person name="Chapman M.H."/>
            <person name="Huynh S."/>
            <person name="Bono J.L."/>
            <person name="On S.L.W."/>
            <person name="StLeger J."/>
            <person name="Foster G."/>
            <person name="Parker C.T."/>
        </authorList>
    </citation>
    <scope>NUCLEOTIDE SEQUENCE</scope>
    <source>
        <strain evidence="9">525.92</strain>
    </source>
</reference>
<dbReference type="InterPro" id="IPR001557">
    <property type="entry name" value="L-lactate/malate_DH"/>
</dbReference>
<dbReference type="NCBIfam" id="NF004863">
    <property type="entry name" value="PRK06223.1"/>
    <property type="match status" value="1"/>
</dbReference>
<dbReference type="GO" id="GO:0004459">
    <property type="term" value="F:L-lactate dehydrogenase (NAD+) activity"/>
    <property type="evidence" value="ECO:0007669"/>
    <property type="project" value="TreeGrafter"/>
</dbReference>
<accession>A7GYI6</accession>
<protein>
    <submittedName>
        <fullName evidence="9">Malate dehydrogenase, NAD-dependent</fullName>
        <ecNumber evidence="9">1.1.1.37</ecNumber>
    </submittedName>
</protein>
<proteinExistence type="inferred from homology"/>
<sequence length="297" mass="31498">MKISVIGAGNVGASIAYALAMRGVCDEIALVDIFGDVARAKAIDIAQAGCVFCGCLSTAGGDDFALIEASDIVVVTAGSPRKEGQTREDLLLKNAQVVKQTAQNIAKFAPNAIVIIVTNPLDVMVWTVLRYSGFDRSRVIGMAGELDSARCRYEIASLKDISAKDVSAKVLGAHNDKMIVSAKNLNQNLSPLELEKIKQETKTGGAKIVKLLGTSAYYAPAAAVVKMCEAIKNNSDEILAASVILSDELACGRLVKLSKSGLKEILPLNLEGEELDELEASEAEISANIRFLKENLA</sequence>
<feature type="binding site" evidence="4">
    <location>
        <position position="81"/>
    </location>
    <ligand>
        <name>substrate</name>
    </ligand>
</feature>
<evidence type="ECO:0000256" key="1">
    <source>
        <dbReference type="ARBA" id="ARBA00023002"/>
    </source>
</evidence>
<feature type="active site" description="Proton acceptor" evidence="3">
    <location>
        <position position="174"/>
    </location>
</feature>
<evidence type="ECO:0000256" key="5">
    <source>
        <dbReference type="PIRSR" id="PIRSR000102-3"/>
    </source>
</evidence>
<feature type="binding site" evidence="4">
    <location>
        <position position="150"/>
    </location>
    <ligand>
        <name>substrate</name>
    </ligand>
</feature>
<dbReference type="InterPro" id="IPR015955">
    <property type="entry name" value="Lactate_DH/Glyco_Ohase_4_C"/>
</dbReference>
<feature type="binding site" evidence="5">
    <location>
        <begin position="117"/>
        <end position="119"/>
    </location>
    <ligand>
        <name>NAD(+)</name>
        <dbReference type="ChEBI" id="CHEBI:57540"/>
    </ligand>
</feature>
<dbReference type="InterPro" id="IPR001236">
    <property type="entry name" value="Lactate/malate_DH_N"/>
</dbReference>
<comment type="similarity">
    <text evidence="6">Belongs to the LDH/MDH superfamily.</text>
</comment>
<dbReference type="PIRSF" id="PIRSF000102">
    <property type="entry name" value="Lac_mal_DH"/>
    <property type="match status" value="1"/>
</dbReference>
<dbReference type="FunFam" id="3.40.50.720:FF:000018">
    <property type="entry name" value="Malate dehydrogenase"/>
    <property type="match status" value="1"/>
</dbReference>
<gene>
    <name evidence="9" type="primary">mdh</name>
    <name evidence="9" type="ORF">CCV52592_1883</name>
</gene>
<dbReference type="STRING" id="360105.CCV52592_1883"/>
<dbReference type="Gene3D" id="3.90.110.10">
    <property type="entry name" value="Lactate dehydrogenase/glycoside hydrolase, family 4, C-terminal"/>
    <property type="match status" value="1"/>
</dbReference>
<dbReference type="RefSeq" id="WP_011992302.1">
    <property type="nucleotide sequence ID" value="NC_009715.2"/>
</dbReference>
<dbReference type="Pfam" id="PF00056">
    <property type="entry name" value="Ldh_1_N"/>
    <property type="match status" value="1"/>
</dbReference>
<dbReference type="GO" id="GO:0030060">
    <property type="term" value="F:L-malate dehydrogenase (NAD+) activity"/>
    <property type="evidence" value="ECO:0007669"/>
    <property type="project" value="UniProtKB-EC"/>
</dbReference>
<dbReference type="PANTHER" id="PTHR43128">
    <property type="entry name" value="L-2-HYDROXYCARBOXYLATE DEHYDROGENASE (NAD(P)(+))"/>
    <property type="match status" value="1"/>
</dbReference>
<dbReference type="Gene3D" id="3.40.50.720">
    <property type="entry name" value="NAD(P)-binding Rossmann-like Domain"/>
    <property type="match status" value="1"/>
</dbReference>
<dbReference type="SUPFAM" id="SSF56327">
    <property type="entry name" value="LDH C-terminal domain-like"/>
    <property type="match status" value="1"/>
</dbReference>
<evidence type="ECO:0000259" key="7">
    <source>
        <dbReference type="Pfam" id="PF00056"/>
    </source>
</evidence>
<evidence type="ECO:0000256" key="3">
    <source>
        <dbReference type="PIRSR" id="PIRSR000102-1"/>
    </source>
</evidence>
<evidence type="ECO:0000256" key="2">
    <source>
        <dbReference type="ARBA" id="ARBA00023027"/>
    </source>
</evidence>
<dbReference type="GO" id="GO:0006089">
    <property type="term" value="P:lactate metabolic process"/>
    <property type="evidence" value="ECO:0007669"/>
    <property type="project" value="TreeGrafter"/>
</dbReference>
<evidence type="ECO:0000313" key="9">
    <source>
        <dbReference type="EMBL" id="EAU00096.1"/>
    </source>
</evidence>
<dbReference type="OrthoDB" id="9802969at2"/>
<evidence type="ECO:0000313" key="10">
    <source>
        <dbReference type="Proteomes" id="UP000006380"/>
    </source>
</evidence>
<dbReference type="AlphaFoldDB" id="A7GYI6"/>
<dbReference type="InterPro" id="IPR036291">
    <property type="entry name" value="NAD(P)-bd_dom_sf"/>
</dbReference>
<feature type="binding site" evidence="4">
    <location>
        <position position="119"/>
    </location>
    <ligand>
        <name>substrate</name>
    </ligand>
</feature>
<name>A7GYI6_CAMC5</name>
<keyword evidence="1 6" id="KW-0560">Oxidoreductase</keyword>
<dbReference type="EC" id="1.1.1.37" evidence="9"/>
<feature type="binding site" evidence="5">
    <location>
        <position position="32"/>
    </location>
    <ligand>
        <name>NAD(+)</name>
        <dbReference type="ChEBI" id="CHEBI:57540"/>
    </ligand>
</feature>
<dbReference type="KEGG" id="ccv:CCV52592_1883"/>
<dbReference type="Pfam" id="PF02866">
    <property type="entry name" value="Ldh_1_C"/>
    <property type="match status" value="1"/>
</dbReference>
<feature type="binding site" evidence="5">
    <location>
        <position position="94"/>
    </location>
    <ligand>
        <name>NAD(+)</name>
        <dbReference type="ChEBI" id="CHEBI:57540"/>
    </ligand>
</feature>
<dbReference type="InterPro" id="IPR022383">
    <property type="entry name" value="Lactate/malate_DH_C"/>
</dbReference>
<keyword evidence="10" id="KW-1185">Reference proteome</keyword>
<evidence type="ECO:0000259" key="8">
    <source>
        <dbReference type="Pfam" id="PF02866"/>
    </source>
</evidence>
<feature type="domain" description="Lactate/malate dehydrogenase N-terminal" evidence="7">
    <location>
        <begin position="1"/>
        <end position="141"/>
    </location>
</feature>
<dbReference type="EMBL" id="CP000767">
    <property type="protein sequence ID" value="EAU00096.1"/>
    <property type="molecule type" value="Genomic_DNA"/>
</dbReference>
<keyword evidence="2 5" id="KW-0520">NAD</keyword>